<dbReference type="NCBIfam" id="TIGR00172">
    <property type="entry name" value="maf"/>
    <property type="match status" value="1"/>
</dbReference>
<comment type="similarity">
    <text evidence="4">Belongs to the Maf family. YhdE subfamily.</text>
</comment>
<dbReference type="PIRSF" id="PIRSF006305">
    <property type="entry name" value="Maf"/>
    <property type="match status" value="1"/>
</dbReference>
<comment type="caution">
    <text evidence="4">Lacks conserved residue(s) required for the propagation of feature annotation.</text>
</comment>
<comment type="cofactor">
    <cofactor evidence="1 4">
        <name>a divalent metal cation</name>
        <dbReference type="ChEBI" id="CHEBI:60240"/>
    </cofactor>
</comment>
<accession>A0A1X1A5C4</accession>
<evidence type="ECO:0000256" key="4">
    <source>
        <dbReference type="HAMAP-Rule" id="MF_00528"/>
    </source>
</evidence>
<keyword evidence="4" id="KW-0963">Cytoplasm</keyword>
<dbReference type="AlphaFoldDB" id="A0A1X1A5C4"/>
<feature type="site" description="Important for substrate specificity" evidence="4">
    <location>
        <position position="71"/>
    </location>
</feature>
<evidence type="ECO:0000313" key="5">
    <source>
        <dbReference type="EMBL" id="ORL67052.1"/>
    </source>
</evidence>
<keyword evidence="2 4" id="KW-0378">Hydrolase</keyword>
<dbReference type="EC" id="3.6.1.9" evidence="4"/>
<name>A0A1X1A5C4_PSEPU</name>
<dbReference type="InterPro" id="IPR029001">
    <property type="entry name" value="ITPase-like_fam"/>
</dbReference>
<dbReference type="HAMAP" id="MF_00528">
    <property type="entry name" value="Maf"/>
    <property type="match status" value="1"/>
</dbReference>
<feature type="site" description="Important for substrate specificity" evidence="4">
    <location>
        <position position="12"/>
    </location>
</feature>
<comment type="function">
    <text evidence="4">Nucleoside triphosphate pyrophosphatase that hydrolyzes dTTP and UTP. May have a dual role in cell division arrest and in preventing the incorporation of modified nucleotides into cellular nucleic acids.</text>
</comment>
<dbReference type="Gene3D" id="3.90.950.10">
    <property type="match status" value="1"/>
</dbReference>
<comment type="catalytic activity">
    <reaction evidence="4">
        <text>dTTP + H2O = dTMP + diphosphate + H(+)</text>
        <dbReference type="Rhea" id="RHEA:28534"/>
        <dbReference type="ChEBI" id="CHEBI:15377"/>
        <dbReference type="ChEBI" id="CHEBI:15378"/>
        <dbReference type="ChEBI" id="CHEBI:33019"/>
        <dbReference type="ChEBI" id="CHEBI:37568"/>
        <dbReference type="ChEBI" id="CHEBI:63528"/>
        <dbReference type="EC" id="3.6.1.9"/>
    </reaction>
</comment>
<dbReference type="Pfam" id="PF02545">
    <property type="entry name" value="Maf"/>
    <property type="match status" value="1"/>
</dbReference>
<dbReference type="RefSeq" id="WP_084854550.1">
    <property type="nucleotide sequence ID" value="NZ_NBWC01000004.1"/>
</dbReference>
<feature type="site" description="Important for substrate specificity" evidence="4">
    <location>
        <position position="153"/>
    </location>
</feature>
<protein>
    <recommendedName>
        <fullName evidence="4">dTTP/UTP pyrophosphatase</fullName>
        <shortName evidence="4">dTTPase/UTPase</shortName>
        <ecNumber evidence="4">3.6.1.9</ecNumber>
    </recommendedName>
    <alternativeName>
        <fullName evidence="4">Nucleoside triphosphate pyrophosphatase</fullName>
    </alternativeName>
    <alternativeName>
        <fullName evidence="4">Nucleotide pyrophosphatase</fullName>
        <shortName evidence="4">Nucleotide PPase</shortName>
    </alternativeName>
</protein>
<dbReference type="GO" id="GO:0036221">
    <property type="term" value="F:UTP diphosphatase activity"/>
    <property type="evidence" value="ECO:0007669"/>
    <property type="project" value="RHEA"/>
</dbReference>
<feature type="active site" description="Proton acceptor" evidence="4">
    <location>
        <position position="70"/>
    </location>
</feature>
<dbReference type="OrthoDB" id="9807767at2"/>
<comment type="caution">
    <text evidence="5">The sequence shown here is derived from an EMBL/GenBank/DDBJ whole genome shotgun (WGS) entry which is preliminary data.</text>
</comment>
<dbReference type="SUPFAM" id="SSF52972">
    <property type="entry name" value="ITPase-like"/>
    <property type="match status" value="1"/>
</dbReference>
<comment type="subcellular location">
    <subcellularLocation>
        <location evidence="4">Cytoplasm</location>
    </subcellularLocation>
</comment>
<evidence type="ECO:0000313" key="6">
    <source>
        <dbReference type="Proteomes" id="UP000193675"/>
    </source>
</evidence>
<dbReference type="Proteomes" id="UP000193675">
    <property type="component" value="Unassembled WGS sequence"/>
</dbReference>
<dbReference type="InterPro" id="IPR003697">
    <property type="entry name" value="Maf-like"/>
</dbReference>
<dbReference type="GO" id="GO:0009117">
    <property type="term" value="P:nucleotide metabolic process"/>
    <property type="evidence" value="ECO:0007669"/>
    <property type="project" value="UniProtKB-KW"/>
</dbReference>
<gene>
    <name evidence="5" type="ORF">B7H17_03500</name>
</gene>
<evidence type="ECO:0000256" key="2">
    <source>
        <dbReference type="ARBA" id="ARBA00022801"/>
    </source>
</evidence>
<dbReference type="GO" id="GO:0036218">
    <property type="term" value="F:dTTP diphosphatase activity"/>
    <property type="evidence" value="ECO:0007669"/>
    <property type="project" value="RHEA"/>
</dbReference>
<evidence type="ECO:0000256" key="1">
    <source>
        <dbReference type="ARBA" id="ARBA00001968"/>
    </source>
</evidence>
<dbReference type="PANTHER" id="PTHR43213:SF5">
    <property type="entry name" value="BIFUNCTIONAL DTTP_UTP PYROPHOSPHATASE_METHYLTRANSFERASE PROTEIN-RELATED"/>
    <property type="match status" value="1"/>
</dbReference>
<comment type="catalytic activity">
    <reaction evidence="4">
        <text>UTP + H2O = UMP + diphosphate + H(+)</text>
        <dbReference type="Rhea" id="RHEA:29395"/>
        <dbReference type="ChEBI" id="CHEBI:15377"/>
        <dbReference type="ChEBI" id="CHEBI:15378"/>
        <dbReference type="ChEBI" id="CHEBI:33019"/>
        <dbReference type="ChEBI" id="CHEBI:46398"/>
        <dbReference type="ChEBI" id="CHEBI:57865"/>
        <dbReference type="EC" id="3.6.1.9"/>
    </reaction>
</comment>
<dbReference type="EMBL" id="NBWC01000004">
    <property type="protein sequence ID" value="ORL67052.1"/>
    <property type="molecule type" value="Genomic_DNA"/>
</dbReference>
<evidence type="ECO:0000256" key="3">
    <source>
        <dbReference type="ARBA" id="ARBA00023080"/>
    </source>
</evidence>
<dbReference type="PANTHER" id="PTHR43213">
    <property type="entry name" value="BIFUNCTIONAL DTTP/UTP PYROPHOSPHATASE/METHYLTRANSFERASE PROTEIN-RELATED"/>
    <property type="match status" value="1"/>
</dbReference>
<proteinExistence type="inferred from homology"/>
<organism evidence="5 6">
    <name type="scientific">Pseudomonas putida</name>
    <name type="common">Arthrobacter siderocapsulatus</name>
    <dbReference type="NCBI Taxonomy" id="303"/>
    <lineage>
        <taxon>Bacteria</taxon>
        <taxon>Pseudomonadati</taxon>
        <taxon>Pseudomonadota</taxon>
        <taxon>Gammaproteobacteria</taxon>
        <taxon>Pseudomonadales</taxon>
        <taxon>Pseudomonadaceae</taxon>
        <taxon>Pseudomonas</taxon>
    </lineage>
</organism>
<dbReference type="GO" id="GO:0005737">
    <property type="term" value="C:cytoplasm"/>
    <property type="evidence" value="ECO:0007669"/>
    <property type="project" value="UniProtKB-SubCell"/>
</dbReference>
<sequence>MKPLYLASASPRRRELLTQIGVPFTTIKADIDETPLPDEGVSAYAVRLARAKAGAGFAQLNGPGVVLGADTVVSIGGRILGKPRDREHALAMLAELSDDHHQVITAIAVTDGQRCLDICVGTLVYFRPITREEAERYWTTGEPLDKAGGYAIQGLGAVFVRELMGSYSTVVGLPLFETAQLLEQFSIPCWQQHEVPASR</sequence>
<keyword evidence="3 4" id="KW-0546">Nucleotide metabolism</keyword>
<reference evidence="5 6" key="1">
    <citation type="submission" date="2017-04" db="EMBL/GenBank/DDBJ databases">
        <title>Presence of VIM-2 positive Pseudomonas species in chickens and their surrounding environment.</title>
        <authorList>
            <person name="Zhang R."/>
        </authorList>
    </citation>
    <scope>NUCLEOTIDE SEQUENCE [LARGE SCALE GENOMIC DNA]</scope>
    <source>
        <strain evidence="5 6">DZ-C18</strain>
    </source>
</reference>
<dbReference type="CDD" id="cd00555">
    <property type="entry name" value="Maf"/>
    <property type="match status" value="1"/>
</dbReference>